<dbReference type="Proteomes" id="UP000550401">
    <property type="component" value="Unassembled WGS sequence"/>
</dbReference>
<evidence type="ECO:0000313" key="2">
    <source>
        <dbReference type="EMBL" id="MBA8887615.1"/>
    </source>
</evidence>
<feature type="region of interest" description="Disordered" evidence="1">
    <location>
        <begin position="373"/>
        <end position="392"/>
    </location>
</feature>
<gene>
    <name evidence="2" type="ORF">FHW12_001829</name>
</gene>
<accession>A0A839EV46</accession>
<name>A0A839EV46_9GAMM</name>
<dbReference type="AlphaFoldDB" id="A0A839EV46"/>
<comment type="caution">
    <text evidence="2">The sequence shown here is derived from an EMBL/GenBank/DDBJ whole genome shotgun (WGS) entry which is preliminary data.</text>
</comment>
<protein>
    <submittedName>
        <fullName evidence="2">Uncharacterized protein</fullName>
    </submittedName>
</protein>
<evidence type="ECO:0000313" key="3">
    <source>
        <dbReference type="Proteomes" id="UP000550401"/>
    </source>
</evidence>
<sequence>MRGDRVDVALQRAPQRARIGAAAPPRGLVVDHRARQPWRRVQDAVHHGVRIEAVDVDRACAAGKLAQQHAERVDVGRDADRVLPELFRGGRMRRQEDTGRGRLAVIGRPVHDPHRDAEVEQLGEAVVPHQHVGRLDVAMHDELCVCVLDGGTDVEEEREAGAQRQRTLVAMARDRRAFDVLHREIRGAVLCGAGVDEARDVRVLQRGEQAVLAREARRGVGAETCARDEFERDPLRDRIVVAFGEVDHAHAAAREFPHDAECAEAGSGHRLAPERVDAGIDAARDAVVAGRGEIGVGGEQPLDQRAQLRFPGGRVEQSAAPLGVVEVDAGVEEIACTRPARRFVVAIHVPAAGAPGSRRACSHARANCQERLTVRSDTSSTSPTSGTVSPAK</sequence>
<organism evidence="2 3">
    <name type="scientific">Dokdonella fugitiva</name>
    <dbReference type="NCBI Taxonomy" id="328517"/>
    <lineage>
        <taxon>Bacteria</taxon>
        <taxon>Pseudomonadati</taxon>
        <taxon>Pseudomonadota</taxon>
        <taxon>Gammaproteobacteria</taxon>
        <taxon>Lysobacterales</taxon>
        <taxon>Rhodanobacteraceae</taxon>
        <taxon>Dokdonella</taxon>
    </lineage>
</organism>
<evidence type="ECO:0000256" key="1">
    <source>
        <dbReference type="SAM" id="MobiDB-lite"/>
    </source>
</evidence>
<dbReference type="EMBL" id="JACGXL010000002">
    <property type="protein sequence ID" value="MBA8887615.1"/>
    <property type="molecule type" value="Genomic_DNA"/>
</dbReference>
<feature type="compositionally biased region" description="Low complexity" evidence="1">
    <location>
        <begin position="375"/>
        <end position="392"/>
    </location>
</feature>
<reference evidence="2 3" key="1">
    <citation type="submission" date="2020-07" db="EMBL/GenBank/DDBJ databases">
        <title>Genomic Encyclopedia of Type Strains, Phase IV (KMG-V): Genome sequencing to study the core and pangenomes of soil and plant-associated prokaryotes.</title>
        <authorList>
            <person name="Whitman W."/>
        </authorList>
    </citation>
    <scope>NUCLEOTIDE SEQUENCE [LARGE SCALE GENOMIC DNA]</scope>
    <source>
        <strain evidence="2 3">RH2WT43</strain>
    </source>
</reference>
<proteinExistence type="predicted"/>
<keyword evidence="3" id="KW-1185">Reference proteome</keyword>